<dbReference type="EMBL" id="AZIL01001215">
    <property type="protein sequence ID" value="EWM24491.1"/>
    <property type="molecule type" value="Genomic_DNA"/>
</dbReference>
<accession>W7TV66</accession>
<dbReference type="Proteomes" id="UP000019335">
    <property type="component" value="Chromosome 13"/>
</dbReference>
<reference evidence="1 2" key="1">
    <citation type="journal article" date="2014" name="Mol. Plant">
        <title>Chromosome Scale Genome Assembly and Transcriptome Profiling of Nannochloropsis gaditana in Nitrogen Depletion.</title>
        <authorList>
            <person name="Corteggiani Carpinelli E."/>
            <person name="Telatin A."/>
            <person name="Vitulo N."/>
            <person name="Forcato C."/>
            <person name="D'Angelo M."/>
            <person name="Schiavon R."/>
            <person name="Vezzi A."/>
            <person name="Giacometti G.M."/>
            <person name="Morosinotto T."/>
            <person name="Valle G."/>
        </authorList>
    </citation>
    <scope>NUCLEOTIDE SEQUENCE [LARGE SCALE GENOMIC DNA]</scope>
    <source>
        <strain evidence="1 2">B-31</strain>
    </source>
</reference>
<evidence type="ECO:0000313" key="2">
    <source>
        <dbReference type="Proteomes" id="UP000019335"/>
    </source>
</evidence>
<dbReference type="AlphaFoldDB" id="W7TV66"/>
<proteinExistence type="predicted"/>
<organism evidence="1 2">
    <name type="scientific">Nannochloropsis gaditana</name>
    <dbReference type="NCBI Taxonomy" id="72520"/>
    <lineage>
        <taxon>Eukaryota</taxon>
        <taxon>Sar</taxon>
        <taxon>Stramenopiles</taxon>
        <taxon>Ochrophyta</taxon>
        <taxon>Eustigmatophyceae</taxon>
        <taxon>Eustigmatales</taxon>
        <taxon>Monodopsidaceae</taxon>
        <taxon>Nannochloropsis</taxon>
    </lineage>
</organism>
<comment type="caution">
    <text evidence="1">The sequence shown here is derived from an EMBL/GenBank/DDBJ whole genome shotgun (WGS) entry which is preliminary data.</text>
</comment>
<name>W7TV66_9STRA</name>
<evidence type="ECO:0000313" key="1">
    <source>
        <dbReference type="EMBL" id="EWM24491.1"/>
    </source>
</evidence>
<protein>
    <submittedName>
        <fullName evidence="1">Uncharacterized protein</fullName>
    </submittedName>
</protein>
<gene>
    <name evidence="1" type="ORF">Naga_101876g2</name>
</gene>
<keyword evidence="2" id="KW-1185">Reference proteome</keyword>
<sequence>MVGFELGREDVCVPSLFCKEAHRLQSDRAIERQDGRAWRGVTKRVMRREDHEGWYWHRGERSQPKRRGTGSHFIQSYFTEKTRASSSVLFGESMSEAFEMHGKRSHPEQDGGVQLIFWE</sequence>